<evidence type="ECO:0000313" key="3">
    <source>
        <dbReference type="Proteomes" id="UP000078492"/>
    </source>
</evidence>
<gene>
    <name evidence="2" type="ORF">ALC57_10024</name>
</gene>
<keyword evidence="3" id="KW-1185">Reference proteome</keyword>
<reference evidence="2 3" key="1">
    <citation type="submission" date="2015-09" db="EMBL/GenBank/DDBJ databases">
        <title>Trachymyrmex cornetzi WGS genome.</title>
        <authorList>
            <person name="Nygaard S."/>
            <person name="Hu H."/>
            <person name="Boomsma J."/>
            <person name="Zhang G."/>
        </authorList>
    </citation>
    <scope>NUCLEOTIDE SEQUENCE [LARGE SCALE GENOMIC DNA]</scope>
    <source>
        <strain evidence="2">Tcor2-1</strain>
        <tissue evidence="2">Whole body</tissue>
    </source>
</reference>
<evidence type="ECO:0000256" key="1">
    <source>
        <dbReference type="SAM" id="MobiDB-lite"/>
    </source>
</evidence>
<feature type="region of interest" description="Disordered" evidence="1">
    <location>
        <begin position="90"/>
        <end position="116"/>
    </location>
</feature>
<dbReference type="Proteomes" id="UP000078492">
    <property type="component" value="Unassembled WGS sequence"/>
</dbReference>
<evidence type="ECO:0000313" key="2">
    <source>
        <dbReference type="EMBL" id="KYN17655.1"/>
    </source>
</evidence>
<dbReference type="AlphaFoldDB" id="A0A195DXM9"/>
<sequence length="232" mass="26676">MQLILNAYIETRCQQDIPYFLMRWIFYTLILGQLSPICQASLVEYINVKAISLLLIYSYHFTSHVHCFSSKDSRQATCCCYHTASTKQSKKYKPRARPGFEPGTSRTRSENHPPRPTSHMIVTFTKCPEQAPLCNEKYDERTTINICKNKGQSKCYQLRPNLSHLHVSSYVILNFIRKRILVLGYQPIAEGTREPTLNVTYHIPTFNEIINCLLPRDDQASSAPLKAAQNIT</sequence>
<proteinExistence type="predicted"/>
<dbReference type="EMBL" id="KQ980107">
    <property type="protein sequence ID" value="KYN17655.1"/>
    <property type="molecule type" value="Genomic_DNA"/>
</dbReference>
<organism evidence="2 3">
    <name type="scientific">Trachymyrmex cornetzi</name>
    <dbReference type="NCBI Taxonomy" id="471704"/>
    <lineage>
        <taxon>Eukaryota</taxon>
        <taxon>Metazoa</taxon>
        <taxon>Ecdysozoa</taxon>
        <taxon>Arthropoda</taxon>
        <taxon>Hexapoda</taxon>
        <taxon>Insecta</taxon>
        <taxon>Pterygota</taxon>
        <taxon>Neoptera</taxon>
        <taxon>Endopterygota</taxon>
        <taxon>Hymenoptera</taxon>
        <taxon>Apocrita</taxon>
        <taxon>Aculeata</taxon>
        <taxon>Formicoidea</taxon>
        <taxon>Formicidae</taxon>
        <taxon>Myrmicinae</taxon>
        <taxon>Trachymyrmex</taxon>
    </lineage>
</organism>
<protein>
    <submittedName>
        <fullName evidence="2">Uncharacterized protein</fullName>
    </submittedName>
</protein>
<accession>A0A195DXM9</accession>
<name>A0A195DXM9_9HYME</name>